<keyword evidence="2" id="KW-0472">Membrane</keyword>
<proteinExistence type="predicted"/>
<feature type="transmembrane region" description="Helical" evidence="2">
    <location>
        <begin position="134"/>
        <end position="157"/>
    </location>
</feature>
<dbReference type="Gene3D" id="3.30.70.330">
    <property type="match status" value="1"/>
</dbReference>
<name>A0A9Q1JSP6_9CARY</name>
<dbReference type="SUPFAM" id="SSF54928">
    <property type="entry name" value="RNA-binding domain, RBD"/>
    <property type="match status" value="1"/>
</dbReference>
<evidence type="ECO:0000256" key="1">
    <source>
        <dbReference type="SAM" id="MobiDB-lite"/>
    </source>
</evidence>
<evidence type="ECO:0000256" key="2">
    <source>
        <dbReference type="SAM" id="Phobius"/>
    </source>
</evidence>
<dbReference type="Proteomes" id="UP001153076">
    <property type="component" value="Unassembled WGS sequence"/>
</dbReference>
<evidence type="ECO:0000313" key="4">
    <source>
        <dbReference type="Proteomes" id="UP001153076"/>
    </source>
</evidence>
<sequence>MIHSVHDMAMDVQKLSQGCSLQLPLAGPQRGQTRSNFDQIMRHGGYGRPHAEPRMLAATALARPQQECMEEAIEEMHGMNLDGRPITVERAQPSQRSSRGRDGDYSMDLSVAGTTMVEVDVTENLAAMEDMAMIGMAVIALALMTDLAWVVTALQVVDGM</sequence>
<feature type="region of interest" description="Disordered" evidence="1">
    <location>
        <begin position="84"/>
        <end position="107"/>
    </location>
</feature>
<protein>
    <submittedName>
        <fullName evidence="3">Uncharacterized protein</fullName>
    </submittedName>
</protein>
<reference evidence="3" key="1">
    <citation type="submission" date="2022-04" db="EMBL/GenBank/DDBJ databases">
        <title>Carnegiea gigantea Genome sequencing and assembly v2.</title>
        <authorList>
            <person name="Copetti D."/>
            <person name="Sanderson M.J."/>
            <person name="Burquez A."/>
            <person name="Wojciechowski M.F."/>
        </authorList>
    </citation>
    <scope>NUCLEOTIDE SEQUENCE</scope>
    <source>
        <strain evidence="3">SGP5-SGP5p</strain>
        <tissue evidence="3">Aerial part</tissue>
    </source>
</reference>
<keyword evidence="4" id="KW-1185">Reference proteome</keyword>
<gene>
    <name evidence="3" type="ORF">Cgig2_022721</name>
</gene>
<evidence type="ECO:0000313" key="3">
    <source>
        <dbReference type="EMBL" id="KAJ8430263.1"/>
    </source>
</evidence>
<dbReference type="GO" id="GO:0003676">
    <property type="term" value="F:nucleic acid binding"/>
    <property type="evidence" value="ECO:0007669"/>
    <property type="project" value="InterPro"/>
</dbReference>
<dbReference type="InterPro" id="IPR035979">
    <property type="entry name" value="RBD_domain_sf"/>
</dbReference>
<accession>A0A9Q1JSP6</accession>
<dbReference type="InterPro" id="IPR012677">
    <property type="entry name" value="Nucleotide-bd_a/b_plait_sf"/>
</dbReference>
<keyword evidence="2" id="KW-0812">Transmembrane</keyword>
<dbReference type="AlphaFoldDB" id="A0A9Q1JSP6"/>
<keyword evidence="2" id="KW-1133">Transmembrane helix</keyword>
<dbReference type="EMBL" id="JAKOGI010000814">
    <property type="protein sequence ID" value="KAJ8430263.1"/>
    <property type="molecule type" value="Genomic_DNA"/>
</dbReference>
<comment type="caution">
    <text evidence="3">The sequence shown here is derived from an EMBL/GenBank/DDBJ whole genome shotgun (WGS) entry which is preliminary data.</text>
</comment>
<organism evidence="3 4">
    <name type="scientific">Carnegiea gigantea</name>
    <dbReference type="NCBI Taxonomy" id="171969"/>
    <lineage>
        <taxon>Eukaryota</taxon>
        <taxon>Viridiplantae</taxon>
        <taxon>Streptophyta</taxon>
        <taxon>Embryophyta</taxon>
        <taxon>Tracheophyta</taxon>
        <taxon>Spermatophyta</taxon>
        <taxon>Magnoliopsida</taxon>
        <taxon>eudicotyledons</taxon>
        <taxon>Gunneridae</taxon>
        <taxon>Pentapetalae</taxon>
        <taxon>Caryophyllales</taxon>
        <taxon>Cactineae</taxon>
        <taxon>Cactaceae</taxon>
        <taxon>Cactoideae</taxon>
        <taxon>Echinocereeae</taxon>
        <taxon>Carnegiea</taxon>
    </lineage>
</organism>